<dbReference type="AlphaFoldDB" id="A0A8H8DFG1"/>
<gene>
    <name evidence="2" type="ORF">BJ554DRAFT_3565</name>
</gene>
<evidence type="ECO:0000256" key="1">
    <source>
        <dbReference type="SAM" id="MobiDB-lite"/>
    </source>
</evidence>
<dbReference type="EMBL" id="JAEFCI010011417">
    <property type="protein sequence ID" value="KAG5456639.1"/>
    <property type="molecule type" value="Genomic_DNA"/>
</dbReference>
<comment type="caution">
    <text evidence="2">The sequence shown here is derived from an EMBL/GenBank/DDBJ whole genome shotgun (WGS) entry which is preliminary data.</text>
</comment>
<evidence type="ECO:0000313" key="3">
    <source>
        <dbReference type="Proteomes" id="UP000673691"/>
    </source>
</evidence>
<protein>
    <submittedName>
        <fullName evidence="2">Uncharacterized protein</fullName>
    </submittedName>
</protein>
<accession>A0A8H8DFG1</accession>
<proteinExistence type="predicted"/>
<feature type="region of interest" description="Disordered" evidence="1">
    <location>
        <begin position="1"/>
        <end position="34"/>
    </location>
</feature>
<dbReference type="Proteomes" id="UP000673691">
    <property type="component" value="Unassembled WGS sequence"/>
</dbReference>
<evidence type="ECO:0000313" key="2">
    <source>
        <dbReference type="EMBL" id="KAG5456639.1"/>
    </source>
</evidence>
<sequence length="123" mass="13577">MDGSAGCRPVNRMDGQLRQPAGSPGAGCAAASPTPAGLRLDVRFDRFRRMNGRRLRLFVSPVRRPGPDTDGDFSPAPEVRLEMGGAYFAGAPPPVRRYGTFAARRPHYWFGEIKRRRPSPVPR</sequence>
<name>A0A8H8DFG1_9FUNG</name>
<feature type="compositionally biased region" description="Low complexity" evidence="1">
    <location>
        <begin position="20"/>
        <end position="34"/>
    </location>
</feature>
<keyword evidence="3" id="KW-1185">Reference proteome</keyword>
<organism evidence="2 3">
    <name type="scientific">Olpidium bornovanus</name>
    <dbReference type="NCBI Taxonomy" id="278681"/>
    <lineage>
        <taxon>Eukaryota</taxon>
        <taxon>Fungi</taxon>
        <taxon>Fungi incertae sedis</taxon>
        <taxon>Olpidiomycota</taxon>
        <taxon>Olpidiomycotina</taxon>
        <taxon>Olpidiomycetes</taxon>
        <taxon>Olpidiales</taxon>
        <taxon>Olpidiaceae</taxon>
        <taxon>Olpidium</taxon>
    </lineage>
</organism>
<reference evidence="2 3" key="1">
    <citation type="journal article" name="Sci. Rep.">
        <title>Genome-scale phylogenetic analyses confirm Olpidium as the closest living zoosporic fungus to the non-flagellated, terrestrial fungi.</title>
        <authorList>
            <person name="Chang Y."/>
            <person name="Rochon D."/>
            <person name="Sekimoto S."/>
            <person name="Wang Y."/>
            <person name="Chovatia M."/>
            <person name="Sandor L."/>
            <person name="Salamov A."/>
            <person name="Grigoriev I.V."/>
            <person name="Stajich J.E."/>
            <person name="Spatafora J.W."/>
        </authorList>
    </citation>
    <scope>NUCLEOTIDE SEQUENCE [LARGE SCALE GENOMIC DNA]</scope>
    <source>
        <strain evidence="2">S191</strain>
    </source>
</reference>